<feature type="coiled-coil region" evidence="1">
    <location>
        <begin position="24"/>
        <end position="104"/>
    </location>
</feature>
<feature type="domain" description="Factor of DNA methylation 1-5/IDN2" evidence="2">
    <location>
        <begin position="133"/>
        <end position="189"/>
    </location>
</feature>
<dbReference type="GO" id="GO:0080188">
    <property type="term" value="P:gene silencing by siRNA-directed DNA methylation"/>
    <property type="evidence" value="ECO:0007669"/>
    <property type="project" value="InterPro"/>
</dbReference>
<dbReference type="PANTHER" id="PTHR21596">
    <property type="entry name" value="RIBONUCLEASE P SUBUNIT P38"/>
    <property type="match status" value="1"/>
</dbReference>
<protein>
    <recommendedName>
        <fullName evidence="2">Factor of DNA methylation 1-5/IDN2 domain-containing protein</fullName>
    </recommendedName>
</protein>
<accession>A0A1R3GLR8</accession>
<dbReference type="STRING" id="210143.A0A1R3GLR8"/>
<proteinExistence type="predicted"/>
<organism evidence="3 4">
    <name type="scientific">Corchorus capsularis</name>
    <name type="common">Jute</name>
    <dbReference type="NCBI Taxonomy" id="210143"/>
    <lineage>
        <taxon>Eukaryota</taxon>
        <taxon>Viridiplantae</taxon>
        <taxon>Streptophyta</taxon>
        <taxon>Embryophyta</taxon>
        <taxon>Tracheophyta</taxon>
        <taxon>Spermatophyta</taxon>
        <taxon>Magnoliopsida</taxon>
        <taxon>eudicotyledons</taxon>
        <taxon>Gunneridae</taxon>
        <taxon>Pentapetalae</taxon>
        <taxon>rosids</taxon>
        <taxon>malvids</taxon>
        <taxon>Malvales</taxon>
        <taxon>Malvaceae</taxon>
        <taxon>Grewioideae</taxon>
        <taxon>Apeibeae</taxon>
        <taxon>Corchorus</taxon>
    </lineage>
</organism>
<dbReference type="Gramene" id="OMO59021">
    <property type="protein sequence ID" value="OMO59021"/>
    <property type="gene ID" value="CCACVL1_25153"/>
</dbReference>
<dbReference type="InterPro" id="IPR045177">
    <property type="entry name" value="FDM1-5/IDN2"/>
</dbReference>
<dbReference type="AlphaFoldDB" id="A0A1R3GLR8"/>
<evidence type="ECO:0000313" key="3">
    <source>
        <dbReference type="EMBL" id="OMO59021.1"/>
    </source>
</evidence>
<reference evidence="3 4" key="1">
    <citation type="submission" date="2013-09" db="EMBL/GenBank/DDBJ databases">
        <title>Corchorus capsularis genome sequencing.</title>
        <authorList>
            <person name="Alam M."/>
            <person name="Haque M.S."/>
            <person name="Islam M.S."/>
            <person name="Emdad E.M."/>
            <person name="Islam M.M."/>
            <person name="Ahmed B."/>
            <person name="Halim A."/>
            <person name="Hossen Q.M.M."/>
            <person name="Hossain M.Z."/>
            <person name="Ahmed R."/>
            <person name="Khan M.M."/>
            <person name="Islam R."/>
            <person name="Rashid M.M."/>
            <person name="Khan S.A."/>
            <person name="Rahman M.S."/>
            <person name="Alam M."/>
        </authorList>
    </citation>
    <scope>NUCLEOTIDE SEQUENCE [LARGE SCALE GENOMIC DNA]</scope>
    <source>
        <strain evidence="4">cv. CVL-1</strain>
        <tissue evidence="3">Whole seedling</tissue>
    </source>
</reference>
<comment type="caution">
    <text evidence="3">The sequence shown here is derived from an EMBL/GenBank/DDBJ whole genome shotgun (WGS) entry which is preliminary data.</text>
</comment>
<evidence type="ECO:0000313" key="4">
    <source>
        <dbReference type="Proteomes" id="UP000188268"/>
    </source>
</evidence>
<keyword evidence="4" id="KW-1185">Reference proteome</keyword>
<sequence>MDNQFIIQELCRAKNLAVTLAKEIDVKNEKLMEMELKLDEVSEAFTKMKAEMKAENRRLYQDYVVERKRRRLATESSEELLQKYKALNKELEMKQKRLDKREAQGDIKRENLPVEKEQGLQDFWNSQTNIGIKRMGEVDPEPFKEACKKKCSGDWEMKSTELCSLWQDIINNPEWYPFKRELTDGKYQVVFFA</sequence>
<gene>
    <name evidence="3" type="ORF">CCACVL1_25153</name>
</gene>
<dbReference type="Proteomes" id="UP000188268">
    <property type="component" value="Unassembled WGS sequence"/>
</dbReference>
<dbReference type="EMBL" id="AWWV01014044">
    <property type="protein sequence ID" value="OMO59021.1"/>
    <property type="molecule type" value="Genomic_DNA"/>
</dbReference>
<evidence type="ECO:0000256" key="1">
    <source>
        <dbReference type="SAM" id="Coils"/>
    </source>
</evidence>
<dbReference type="PANTHER" id="PTHR21596:SF82">
    <property type="entry name" value="FACTOR OF DNA METHYLATION 5-LIKE"/>
    <property type="match status" value="1"/>
</dbReference>
<name>A0A1R3GLR8_COCAP</name>
<evidence type="ECO:0000259" key="2">
    <source>
        <dbReference type="Pfam" id="PF03469"/>
    </source>
</evidence>
<keyword evidence="1" id="KW-0175">Coiled coil</keyword>
<dbReference type="Pfam" id="PF03469">
    <property type="entry name" value="XH"/>
    <property type="match status" value="1"/>
</dbReference>
<dbReference type="OrthoDB" id="995675at2759"/>
<dbReference type="InterPro" id="IPR005379">
    <property type="entry name" value="FDM1-5/IDN2_XH"/>
</dbReference>